<sequence length="53" mass="5713">MAERNGGINTTLAFLLGAAVVAVGVIGYLYYDHTQKDVVEIDVPGFKGEIEKE</sequence>
<protein>
    <submittedName>
        <fullName evidence="2">Uncharacterized protein</fullName>
    </submittedName>
</protein>
<keyword evidence="3" id="KW-1185">Reference proteome</keyword>
<name>A0ABW3JCJ2_9HYPH</name>
<comment type="caution">
    <text evidence="2">The sequence shown here is derived from an EMBL/GenBank/DDBJ whole genome shotgun (WGS) entry which is preliminary data.</text>
</comment>
<organism evidence="2 3">
    <name type="scientific">Methyloligella solikamskensis</name>
    <dbReference type="NCBI Taxonomy" id="1177756"/>
    <lineage>
        <taxon>Bacteria</taxon>
        <taxon>Pseudomonadati</taxon>
        <taxon>Pseudomonadota</taxon>
        <taxon>Alphaproteobacteria</taxon>
        <taxon>Hyphomicrobiales</taxon>
        <taxon>Hyphomicrobiaceae</taxon>
        <taxon>Methyloligella</taxon>
    </lineage>
</organism>
<keyword evidence="1" id="KW-0812">Transmembrane</keyword>
<accession>A0ABW3JCJ2</accession>
<gene>
    <name evidence="2" type="ORF">ACFQ2F_13860</name>
</gene>
<keyword evidence="1" id="KW-1133">Transmembrane helix</keyword>
<feature type="transmembrane region" description="Helical" evidence="1">
    <location>
        <begin position="12"/>
        <end position="31"/>
    </location>
</feature>
<evidence type="ECO:0000313" key="2">
    <source>
        <dbReference type="EMBL" id="MFD0988185.1"/>
    </source>
</evidence>
<evidence type="ECO:0000313" key="3">
    <source>
        <dbReference type="Proteomes" id="UP001597102"/>
    </source>
</evidence>
<keyword evidence="1" id="KW-0472">Membrane</keyword>
<proteinExistence type="predicted"/>
<reference evidence="3" key="1">
    <citation type="journal article" date="2019" name="Int. J. Syst. Evol. Microbiol.">
        <title>The Global Catalogue of Microorganisms (GCM) 10K type strain sequencing project: providing services to taxonomists for standard genome sequencing and annotation.</title>
        <authorList>
            <consortium name="The Broad Institute Genomics Platform"/>
            <consortium name="The Broad Institute Genome Sequencing Center for Infectious Disease"/>
            <person name="Wu L."/>
            <person name="Ma J."/>
        </authorList>
    </citation>
    <scope>NUCLEOTIDE SEQUENCE [LARGE SCALE GENOMIC DNA]</scope>
    <source>
        <strain evidence="3">CCUG 61697</strain>
    </source>
</reference>
<evidence type="ECO:0000256" key="1">
    <source>
        <dbReference type="SAM" id="Phobius"/>
    </source>
</evidence>
<dbReference type="EMBL" id="JBHTJO010000002">
    <property type="protein sequence ID" value="MFD0988185.1"/>
    <property type="molecule type" value="Genomic_DNA"/>
</dbReference>
<dbReference type="RefSeq" id="WP_379091060.1">
    <property type="nucleotide sequence ID" value="NZ_JBHTJO010000002.1"/>
</dbReference>
<dbReference type="Proteomes" id="UP001597102">
    <property type="component" value="Unassembled WGS sequence"/>
</dbReference>